<feature type="transmembrane region" description="Helical" evidence="1">
    <location>
        <begin position="44"/>
        <end position="69"/>
    </location>
</feature>
<keyword evidence="1" id="KW-0472">Membrane</keyword>
<protein>
    <recommendedName>
        <fullName evidence="4">DUF2214 domain-containing protein</fullName>
    </recommendedName>
</protein>
<dbReference type="Pfam" id="PF09980">
    <property type="entry name" value="DUF2214"/>
    <property type="match status" value="1"/>
</dbReference>
<dbReference type="EMBL" id="NVVJ01000011">
    <property type="protein sequence ID" value="PCJ26373.1"/>
    <property type="molecule type" value="Genomic_DNA"/>
</dbReference>
<keyword evidence="1" id="KW-1133">Transmembrane helix</keyword>
<dbReference type="AlphaFoldDB" id="A0A2A5B4A9"/>
<feature type="transmembrane region" description="Helical" evidence="1">
    <location>
        <begin position="81"/>
        <end position="101"/>
    </location>
</feature>
<evidence type="ECO:0000313" key="3">
    <source>
        <dbReference type="Proteomes" id="UP000218327"/>
    </source>
</evidence>
<proteinExistence type="predicted"/>
<keyword evidence="1" id="KW-0812">Transmembrane</keyword>
<reference evidence="3" key="1">
    <citation type="submission" date="2017-08" db="EMBL/GenBank/DDBJ databases">
        <title>A dynamic microbial community with high functional redundancy inhabits the cold, oxic subseafloor aquifer.</title>
        <authorList>
            <person name="Tully B.J."/>
            <person name="Wheat C.G."/>
            <person name="Glazer B.T."/>
            <person name="Huber J.A."/>
        </authorList>
    </citation>
    <scope>NUCLEOTIDE SEQUENCE [LARGE SCALE GENOMIC DNA]</scope>
</reference>
<dbReference type="InterPro" id="IPR018706">
    <property type="entry name" value="DUF2214_membrane"/>
</dbReference>
<evidence type="ECO:0000313" key="2">
    <source>
        <dbReference type="EMBL" id="PCJ26373.1"/>
    </source>
</evidence>
<name>A0A2A5B4A9_9GAMM</name>
<evidence type="ECO:0000256" key="1">
    <source>
        <dbReference type="SAM" id="Phobius"/>
    </source>
</evidence>
<feature type="transmembrane region" description="Helical" evidence="1">
    <location>
        <begin position="12"/>
        <end position="32"/>
    </location>
</feature>
<feature type="transmembrane region" description="Helical" evidence="1">
    <location>
        <begin position="122"/>
        <end position="142"/>
    </location>
</feature>
<dbReference type="Proteomes" id="UP000218327">
    <property type="component" value="Unassembled WGS sequence"/>
</dbReference>
<accession>A0A2A5B4A9</accession>
<comment type="caution">
    <text evidence="2">The sequence shown here is derived from an EMBL/GenBank/DDBJ whole genome shotgun (WGS) entry which is preliminary data.</text>
</comment>
<gene>
    <name evidence="2" type="ORF">COA96_05050</name>
</gene>
<evidence type="ECO:0008006" key="4">
    <source>
        <dbReference type="Google" id="ProtNLM"/>
    </source>
</evidence>
<organism evidence="2 3">
    <name type="scientific">SAR86 cluster bacterium</name>
    <dbReference type="NCBI Taxonomy" id="2030880"/>
    <lineage>
        <taxon>Bacteria</taxon>
        <taxon>Pseudomonadati</taxon>
        <taxon>Pseudomonadota</taxon>
        <taxon>Gammaproteobacteria</taxon>
        <taxon>SAR86 cluster</taxon>
    </lineage>
</organism>
<sequence>MIRCMGYELLRLLHFAAIFAFTGALFIENMAIKPEITGEDARNLAKVDAVCGASAVLVFLIGMALWLWVGKPSEFYSSNPVFQLKLGLFALLVLLAAYPTVFFARHRQSNASTIAVPGIIRVLLKAEVCVLIVIPVFAFLMARGVGLSG</sequence>